<dbReference type="Proteomes" id="UP000632125">
    <property type="component" value="Unassembled WGS sequence"/>
</dbReference>
<keyword evidence="2 7" id="KW-0813">Transport</keyword>
<accession>A0A927CKF0</accession>
<proteinExistence type="inferred from homology"/>
<dbReference type="PROSITE" id="PS50928">
    <property type="entry name" value="ABC_TM1"/>
    <property type="match status" value="1"/>
</dbReference>
<organism evidence="9 10">
    <name type="scientific">Paenibacillus arenilitoris</name>
    <dbReference type="NCBI Taxonomy" id="2772299"/>
    <lineage>
        <taxon>Bacteria</taxon>
        <taxon>Bacillati</taxon>
        <taxon>Bacillota</taxon>
        <taxon>Bacilli</taxon>
        <taxon>Bacillales</taxon>
        <taxon>Paenibacillaceae</taxon>
        <taxon>Paenibacillus</taxon>
    </lineage>
</organism>
<dbReference type="Pfam" id="PF00528">
    <property type="entry name" value="BPD_transp_1"/>
    <property type="match status" value="1"/>
</dbReference>
<dbReference type="InterPro" id="IPR000515">
    <property type="entry name" value="MetI-like"/>
</dbReference>
<dbReference type="PANTHER" id="PTHR43744">
    <property type="entry name" value="ABC TRANSPORTER PERMEASE PROTEIN MG189-RELATED-RELATED"/>
    <property type="match status" value="1"/>
</dbReference>
<evidence type="ECO:0000256" key="2">
    <source>
        <dbReference type="ARBA" id="ARBA00022448"/>
    </source>
</evidence>
<dbReference type="PANTHER" id="PTHR43744:SF12">
    <property type="entry name" value="ABC TRANSPORTER PERMEASE PROTEIN MG189-RELATED"/>
    <property type="match status" value="1"/>
</dbReference>
<dbReference type="Gene3D" id="1.10.3720.10">
    <property type="entry name" value="MetI-like"/>
    <property type="match status" value="1"/>
</dbReference>
<comment type="caution">
    <text evidence="9">The sequence shown here is derived from an EMBL/GenBank/DDBJ whole genome shotgun (WGS) entry which is preliminary data.</text>
</comment>
<sequence length="275" mass="30953">MKQSNSTVAWSKFAVLFVCLLLFVFPFLLLLVNSFKENKAITSSPLSLPESFGMTNYSDAFGKMDYISAFTNSIMITVLSVLLISLLAAMTAHYFVRHQTKFNQYTFFLMVAAMIIPFQAIMIPLVKIYGSIGFLDSKWALIYMYIGFGSPLAVFIYHGFVKSIPAELEEAALIDGCTRTQTFFRIVFPVLTPTTVTIAILNVLWIWNDFLLPSLVLIAPDERTLPLSTFYFFGTYTVDYGPLMAGLMLTILPVLIVYLFAQKYIIQGVMQGSIK</sequence>
<comment type="similarity">
    <text evidence="7">Belongs to the binding-protein-dependent transport system permease family.</text>
</comment>
<feature type="transmembrane region" description="Helical" evidence="7">
    <location>
        <begin position="182"/>
        <end position="207"/>
    </location>
</feature>
<comment type="subcellular location">
    <subcellularLocation>
        <location evidence="1 7">Cell membrane</location>
        <topology evidence="1 7">Multi-pass membrane protein</topology>
    </subcellularLocation>
</comment>
<dbReference type="GO" id="GO:0055085">
    <property type="term" value="P:transmembrane transport"/>
    <property type="evidence" value="ECO:0007669"/>
    <property type="project" value="InterPro"/>
</dbReference>
<keyword evidence="3" id="KW-1003">Cell membrane</keyword>
<evidence type="ECO:0000256" key="7">
    <source>
        <dbReference type="RuleBase" id="RU363032"/>
    </source>
</evidence>
<name>A0A927CKF0_9BACL</name>
<dbReference type="AlphaFoldDB" id="A0A927CKF0"/>
<dbReference type="CDD" id="cd06261">
    <property type="entry name" value="TM_PBP2"/>
    <property type="match status" value="1"/>
</dbReference>
<keyword evidence="4 7" id="KW-0812">Transmembrane</keyword>
<keyword evidence="5 7" id="KW-1133">Transmembrane helix</keyword>
<evidence type="ECO:0000256" key="6">
    <source>
        <dbReference type="ARBA" id="ARBA00023136"/>
    </source>
</evidence>
<evidence type="ECO:0000313" key="9">
    <source>
        <dbReference type="EMBL" id="MBD2868372.1"/>
    </source>
</evidence>
<feature type="transmembrane region" description="Helical" evidence="7">
    <location>
        <begin position="73"/>
        <end position="95"/>
    </location>
</feature>
<gene>
    <name evidence="9" type="ORF">IDH41_07280</name>
</gene>
<evidence type="ECO:0000256" key="1">
    <source>
        <dbReference type="ARBA" id="ARBA00004651"/>
    </source>
</evidence>
<dbReference type="InterPro" id="IPR035906">
    <property type="entry name" value="MetI-like_sf"/>
</dbReference>
<evidence type="ECO:0000259" key="8">
    <source>
        <dbReference type="PROSITE" id="PS50928"/>
    </source>
</evidence>
<dbReference type="RefSeq" id="WP_190859622.1">
    <property type="nucleotide sequence ID" value="NZ_JACXIY010000009.1"/>
</dbReference>
<evidence type="ECO:0000256" key="3">
    <source>
        <dbReference type="ARBA" id="ARBA00022475"/>
    </source>
</evidence>
<evidence type="ECO:0000256" key="5">
    <source>
        <dbReference type="ARBA" id="ARBA00022989"/>
    </source>
</evidence>
<feature type="transmembrane region" description="Helical" evidence="7">
    <location>
        <begin position="107"/>
        <end position="130"/>
    </location>
</feature>
<dbReference type="SUPFAM" id="SSF161098">
    <property type="entry name" value="MetI-like"/>
    <property type="match status" value="1"/>
</dbReference>
<dbReference type="GO" id="GO:0005886">
    <property type="term" value="C:plasma membrane"/>
    <property type="evidence" value="ECO:0007669"/>
    <property type="project" value="UniProtKB-SubCell"/>
</dbReference>
<feature type="transmembrane region" description="Helical" evidence="7">
    <location>
        <begin position="142"/>
        <end position="161"/>
    </location>
</feature>
<keyword evidence="6 7" id="KW-0472">Membrane</keyword>
<feature type="domain" description="ABC transmembrane type-1" evidence="8">
    <location>
        <begin position="70"/>
        <end position="261"/>
    </location>
</feature>
<evidence type="ECO:0000256" key="4">
    <source>
        <dbReference type="ARBA" id="ARBA00022692"/>
    </source>
</evidence>
<dbReference type="EMBL" id="JACXIY010000009">
    <property type="protein sequence ID" value="MBD2868372.1"/>
    <property type="molecule type" value="Genomic_DNA"/>
</dbReference>
<feature type="transmembrane region" description="Helical" evidence="7">
    <location>
        <begin position="240"/>
        <end position="261"/>
    </location>
</feature>
<reference evidence="9" key="1">
    <citation type="submission" date="2020-09" db="EMBL/GenBank/DDBJ databases">
        <title>A novel bacterium of genus Paenibacillus, isolated from South China Sea.</title>
        <authorList>
            <person name="Huang H."/>
            <person name="Mo K."/>
            <person name="Hu Y."/>
        </authorList>
    </citation>
    <scope>NUCLEOTIDE SEQUENCE</scope>
    <source>
        <strain evidence="9">IB182493</strain>
    </source>
</reference>
<protein>
    <submittedName>
        <fullName evidence="9">Carbohydrate ABC transporter permease</fullName>
    </submittedName>
</protein>
<evidence type="ECO:0000313" key="10">
    <source>
        <dbReference type="Proteomes" id="UP000632125"/>
    </source>
</evidence>
<keyword evidence="10" id="KW-1185">Reference proteome</keyword>